<evidence type="ECO:0000313" key="1">
    <source>
        <dbReference type="EMBL" id="EPR42140.1"/>
    </source>
</evidence>
<dbReference type="PATRIC" id="fig|1121405.3.peg.1141"/>
<dbReference type="eggNOG" id="COG1765">
    <property type="taxonomic scope" value="Bacteria"/>
</dbReference>
<dbReference type="Gene3D" id="3.30.300.20">
    <property type="match status" value="1"/>
</dbReference>
<organism evidence="1 2">
    <name type="scientific">Desulfococcus multivorans DSM 2059</name>
    <dbReference type="NCBI Taxonomy" id="1121405"/>
    <lineage>
        <taxon>Bacteria</taxon>
        <taxon>Pseudomonadati</taxon>
        <taxon>Thermodesulfobacteriota</taxon>
        <taxon>Desulfobacteria</taxon>
        <taxon>Desulfobacterales</taxon>
        <taxon>Desulfococcaceae</taxon>
        <taxon>Desulfococcus</taxon>
    </lineage>
</organism>
<proteinExistence type="predicted"/>
<reference evidence="1 2" key="1">
    <citation type="journal article" date="2013" name="Genome Announc.">
        <title>Draft genome sequences for three mercury-methylating, sulfate-reducing bacteria.</title>
        <authorList>
            <person name="Brown S.D."/>
            <person name="Hurt R.A.Jr."/>
            <person name="Gilmour C.C."/>
            <person name="Elias D.A."/>
        </authorList>
    </citation>
    <scope>NUCLEOTIDE SEQUENCE [LARGE SCALE GENOMIC DNA]</scope>
    <source>
        <strain evidence="1 2">DSM 2059</strain>
    </source>
</reference>
<dbReference type="EMBL" id="ATHJ01000069">
    <property type="protein sequence ID" value="EPR42140.1"/>
    <property type="molecule type" value="Genomic_DNA"/>
</dbReference>
<evidence type="ECO:0000313" key="2">
    <source>
        <dbReference type="Proteomes" id="UP000014977"/>
    </source>
</evidence>
<dbReference type="Proteomes" id="UP000014977">
    <property type="component" value="Unassembled WGS sequence"/>
</dbReference>
<keyword evidence="2" id="KW-1185">Reference proteome</keyword>
<sequence>MDAQKIVNGVKVDALFGTIDAVKKAPVIAKFKFRANNKWINCGHNRTTIKNFYGTQQDHPHETHFELDADEPPILLGEDKGPNPVEYLLTALAACVTTSIVYHAAAKGITIKSMESRLEGDIDLQGFLGLREDVRRGYEQIRMTFKIDADVSDEELEELMRLGPTFSPVYDSITQGVPVTVTLDKTSSRAAAA</sequence>
<name>S7TZI1_DESML</name>
<dbReference type="InterPro" id="IPR015946">
    <property type="entry name" value="KH_dom-like_a/b"/>
</dbReference>
<dbReference type="InterPro" id="IPR036102">
    <property type="entry name" value="OsmC/Ohrsf"/>
</dbReference>
<comment type="caution">
    <text evidence="1">The sequence shown here is derived from an EMBL/GenBank/DDBJ whole genome shotgun (WGS) entry which is preliminary data.</text>
</comment>
<dbReference type="PANTHER" id="PTHR35368">
    <property type="entry name" value="HYDROPEROXIDE REDUCTASE"/>
    <property type="match status" value="1"/>
</dbReference>
<dbReference type="RefSeq" id="WP_020876077.1">
    <property type="nucleotide sequence ID" value="NZ_ATHJ01000069.1"/>
</dbReference>
<dbReference type="InterPro" id="IPR052924">
    <property type="entry name" value="OsmC/Ohr_hydroprdx_reductase"/>
</dbReference>
<gene>
    <name evidence="1" type="ORF">dsmv_1693</name>
</gene>
<dbReference type="Pfam" id="PF02566">
    <property type="entry name" value="OsmC"/>
    <property type="match status" value="1"/>
</dbReference>
<dbReference type="STRING" id="897.B2D07_13085"/>
<protein>
    <submittedName>
        <fullName evidence="1">OsmC family protein</fullName>
    </submittedName>
</protein>
<dbReference type="OrthoDB" id="5356953at2"/>
<dbReference type="AlphaFoldDB" id="S7TZI1"/>
<dbReference type="InterPro" id="IPR003718">
    <property type="entry name" value="OsmC/Ohr_fam"/>
</dbReference>
<dbReference type="PANTHER" id="PTHR35368:SF1">
    <property type="entry name" value="HYDROPEROXIDE REDUCTASE"/>
    <property type="match status" value="1"/>
</dbReference>
<dbReference type="SUPFAM" id="SSF82784">
    <property type="entry name" value="OsmC-like"/>
    <property type="match status" value="1"/>
</dbReference>
<accession>S7TZI1</accession>